<accession>A0AAD6GAD5</accession>
<proteinExistence type="predicted"/>
<name>A0AAD6GAD5_9EURO</name>
<dbReference type="InterPro" id="IPR029063">
    <property type="entry name" value="SAM-dependent_MTases_sf"/>
</dbReference>
<dbReference type="Proteomes" id="UP001220324">
    <property type="component" value="Unassembled WGS sequence"/>
</dbReference>
<dbReference type="InterPro" id="IPR002877">
    <property type="entry name" value="RNA_MeTrfase_FtsJ_dom"/>
</dbReference>
<dbReference type="Pfam" id="PF01728">
    <property type="entry name" value="FtsJ"/>
    <property type="match status" value="1"/>
</dbReference>
<reference evidence="2 3" key="1">
    <citation type="journal article" date="2023" name="IMA Fungus">
        <title>Comparative genomic study of the Penicillium genus elucidates a diverse pangenome and 15 lateral gene transfer events.</title>
        <authorList>
            <person name="Petersen C."/>
            <person name="Sorensen T."/>
            <person name="Nielsen M.R."/>
            <person name="Sondergaard T.E."/>
            <person name="Sorensen J.L."/>
            <person name="Fitzpatrick D.A."/>
            <person name="Frisvad J.C."/>
            <person name="Nielsen K.L."/>
        </authorList>
    </citation>
    <scope>NUCLEOTIDE SEQUENCE [LARGE SCALE GENOMIC DNA]</scope>
    <source>
        <strain evidence="2 3">IBT 35679</strain>
    </source>
</reference>
<organism evidence="2 3">
    <name type="scientific">Penicillium frequentans</name>
    <dbReference type="NCBI Taxonomy" id="3151616"/>
    <lineage>
        <taxon>Eukaryota</taxon>
        <taxon>Fungi</taxon>
        <taxon>Dikarya</taxon>
        <taxon>Ascomycota</taxon>
        <taxon>Pezizomycotina</taxon>
        <taxon>Eurotiomycetes</taxon>
        <taxon>Eurotiomycetidae</taxon>
        <taxon>Eurotiales</taxon>
        <taxon>Aspergillaceae</taxon>
        <taxon>Penicillium</taxon>
    </lineage>
</organism>
<protein>
    <recommendedName>
        <fullName evidence="1">Ribosomal RNA methyltransferase FtsJ domain-containing protein</fullName>
    </recommendedName>
</protein>
<dbReference type="Gene3D" id="3.40.50.150">
    <property type="entry name" value="Vaccinia Virus protein VP39"/>
    <property type="match status" value="1"/>
</dbReference>
<gene>
    <name evidence="2" type="ORF">N7494_012751</name>
</gene>
<dbReference type="GO" id="GO:0008168">
    <property type="term" value="F:methyltransferase activity"/>
    <property type="evidence" value="ECO:0007669"/>
    <property type="project" value="InterPro"/>
</dbReference>
<feature type="domain" description="Ribosomal RNA methyltransferase FtsJ" evidence="1">
    <location>
        <begin position="90"/>
        <end position="279"/>
    </location>
</feature>
<dbReference type="EMBL" id="JAQIZZ010000008">
    <property type="protein sequence ID" value="KAJ5526101.1"/>
    <property type="molecule type" value="Genomic_DNA"/>
</dbReference>
<evidence type="ECO:0000259" key="1">
    <source>
        <dbReference type="Pfam" id="PF01728"/>
    </source>
</evidence>
<comment type="caution">
    <text evidence="2">The sequence shown here is derived from an EMBL/GenBank/DDBJ whole genome shotgun (WGS) entry which is preliminary data.</text>
</comment>
<dbReference type="AlphaFoldDB" id="A0AAD6GAD5"/>
<evidence type="ECO:0000313" key="3">
    <source>
        <dbReference type="Proteomes" id="UP001220324"/>
    </source>
</evidence>
<evidence type="ECO:0000313" key="2">
    <source>
        <dbReference type="EMBL" id="KAJ5526101.1"/>
    </source>
</evidence>
<sequence length="359" mass="40790">MSIPIEEPSDEEYKIVKDFLQPKSTIFAKLLKVQDEVRRAGSVTSGALVWKSPKADEYFKNQKARAVQIVSEEQRANFFNMMTKIGDYFQEKEKLIPPPSKRMNFDVLDLCMAPGGYNRFAQVCAISLPTGEGGLEIHLPNWQENHRLKVKLLNLTMLSAELGFPTLASQDHPSTSKFSNHIPYAGRQFDLVFCDGHVLPTNEPEEDSTSEIRRLADAQMVMALQRIKSAGTIVVLLHQVYNPRVLRLLKVFDNISQINLFKPPFCHAKRTSFYLVAKNVDPLHEVARRLVRDMRNSWRVRTANAFGLEIPGDPIELNDGEEKMEDIMQSFGGRLITLAEPVWKIQTEAMEKAFLGAKN</sequence>
<dbReference type="GO" id="GO:0032259">
    <property type="term" value="P:methylation"/>
    <property type="evidence" value="ECO:0007669"/>
    <property type="project" value="InterPro"/>
</dbReference>
<keyword evidence="3" id="KW-1185">Reference proteome</keyword>